<organism evidence="1 2">
    <name type="scientific">Parasphingopyxis marina</name>
    <dbReference type="NCBI Taxonomy" id="2761622"/>
    <lineage>
        <taxon>Bacteria</taxon>
        <taxon>Pseudomonadati</taxon>
        <taxon>Pseudomonadota</taxon>
        <taxon>Alphaproteobacteria</taxon>
        <taxon>Sphingomonadales</taxon>
        <taxon>Sphingomonadaceae</taxon>
        <taxon>Parasphingopyxis</taxon>
    </lineage>
</organism>
<comment type="caution">
    <text evidence="1">The sequence shown here is derived from an EMBL/GenBank/DDBJ whole genome shotgun (WGS) entry which is preliminary data.</text>
</comment>
<dbReference type="AlphaFoldDB" id="A0A842HXL8"/>
<accession>A0A842HXL8</accession>
<dbReference type="RefSeq" id="WP_185800291.1">
    <property type="nucleotide sequence ID" value="NZ_JACJVJ010000001.1"/>
</dbReference>
<evidence type="ECO:0000313" key="1">
    <source>
        <dbReference type="EMBL" id="MBC2777059.1"/>
    </source>
</evidence>
<proteinExistence type="predicted"/>
<name>A0A842HXL8_9SPHN</name>
<gene>
    <name evidence="1" type="ORF">H6P80_05425</name>
</gene>
<sequence length="73" mass="7616">MSKAKKSAGEKVSKAGTVELEEAELAGVAGGEVYLRLLTSNGPTLNAAADLDYKIDSLTQKVSPPIAKTTPKR</sequence>
<protein>
    <submittedName>
        <fullName evidence="1">Uncharacterized protein</fullName>
    </submittedName>
</protein>
<dbReference type="EMBL" id="JACJVJ010000001">
    <property type="protein sequence ID" value="MBC2777059.1"/>
    <property type="molecule type" value="Genomic_DNA"/>
</dbReference>
<evidence type="ECO:0000313" key="2">
    <source>
        <dbReference type="Proteomes" id="UP000564378"/>
    </source>
</evidence>
<dbReference type="Proteomes" id="UP000564378">
    <property type="component" value="Unassembled WGS sequence"/>
</dbReference>
<reference evidence="1 2" key="1">
    <citation type="submission" date="2020-08" db="EMBL/GenBank/DDBJ databases">
        <title>Draft genome sequence of Parasphingopyxis sp. GrpM-11.</title>
        <authorList>
            <person name="Oh J."/>
            <person name="Roh D.-H."/>
        </authorList>
    </citation>
    <scope>NUCLEOTIDE SEQUENCE [LARGE SCALE GENOMIC DNA]</scope>
    <source>
        <strain evidence="1 2">GrpM-11</strain>
    </source>
</reference>
<keyword evidence="2" id="KW-1185">Reference proteome</keyword>